<proteinExistence type="predicted"/>
<gene>
    <name evidence="2" type="ORF">AFUS01_LOCUS26244</name>
</gene>
<evidence type="ECO:0000256" key="1">
    <source>
        <dbReference type="SAM" id="MobiDB-lite"/>
    </source>
</evidence>
<feature type="region of interest" description="Disordered" evidence="1">
    <location>
        <begin position="1"/>
        <end position="40"/>
    </location>
</feature>
<feature type="compositionally biased region" description="Low complexity" evidence="1">
    <location>
        <begin position="19"/>
        <end position="32"/>
    </location>
</feature>
<protein>
    <submittedName>
        <fullName evidence="2">Uncharacterized protein</fullName>
    </submittedName>
</protein>
<keyword evidence="3" id="KW-1185">Reference proteome</keyword>
<dbReference type="EMBL" id="CAJVCH010347175">
    <property type="protein sequence ID" value="CAG7815577.1"/>
    <property type="molecule type" value="Genomic_DNA"/>
</dbReference>
<organism evidence="2 3">
    <name type="scientific">Allacma fusca</name>
    <dbReference type="NCBI Taxonomy" id="39272"/>
    <lineage>
        <taxon>Eukaryota</taxon>
        <taxon>Metazoa</taxon>
        <taxon>Ecdysozoa</taxon>
        <taxon>Arthropoda</taxon>
        <taxon>Hexapoda</taxon>
        <taxon>Collembola</taxon>
        <taxon>Symphypleona</taxon>
        <taxon>Sminthuridae</taxon>
        <taxon>Allacma</taxon>
    </lineage>
</organism>
<feature type="non-terminal residue" evidence="2">
    <location>
        <position position="1"/>
    </location>
</feature>
<comment type="caution">
    <text evidence="2">The sequence shown here is derived from an EMBL/GenBank/DDBJ whole genome shotgun (WGS) entry which is preliminary data.</text>
</comment>
<evidence type="ECO:0000313" key="2">
    <source>
        <dbReference type="EMBL" id="CAG7815577.1"/>
    </source>
</evidence>
<dbReference type="Proteomes" id="UP000708208">
    <property type="component" value="Unassembled WGS sequence"/>
</dbReference>
<dbReference type="AlphaFoldDB" id="A0A8J2PAP9"/>
<reference evidence="2" key="1">
    <citation type="submission" date="2021-06" db="EMBL/GenBank/DDBJ databases">
        <authorList>
            <person name="Hodson N. C."/>
            <person name="Mongue J. A."/>
            <person name="Jaron S. K."/>
        </authorList>
    </citation>
    <scope>NUCLEOTIDE SEQUENCE</scope>
</reference>
<sequence>EEEFSPEPLNPEENVPAFNNGNDCNGNDSGSGPAENGKVWFQDPRLNVLVQDSNTCSSENDDSSRMFNNSSQFRGGEIQVGVNLGHSQGIATTNVPSS</sequence>
<evidence type="ECO:0000313" key="3">
    <source>
        <dbReference type="Proteomes" id="UP000708208"/>
    </source>
</evidence>
<accession>A0A8J2PAP9</accession>
<name>A0A8J2PAP9_9HEXA</name>